<evidence type="ECO:0000313" key="2">
    <source>
        <dbReference type="EMBL" id="AUQ93197.1"/>
    </source>
</evidence>
<dbReference type="InterPro" id="IPR046578">
    <property type="entry name" value="DUF6638"/>
</dbReference>
<reference evidence="2 3" key="2">
    <citation type="journal article" date="2017" name="Int. J. Syst. Evol. Microbiol.">
        <title>Adaptation of Surface-Associated Bacteria to the Open Ocean: A Genomically Distinct Subpopulation of Phaeobacter gallaeciensis Colonizes Pacific Mesozooplankton.</title>
        <authorList>
            <person name="Freese H.M."/>
            <person name="Methner A."/>
            <person name="Overmann J."/>
        </authorList>
    </citation>
    <scope>NUCLEOTIDE SEQUENCE [LARGE SCALE GENOMIC DNA]</scope>
    <source>
        <strain evidence="2 3">P66</strain>
    </source>
</reference>
<feature type="compositionally biased region" description="Polar residues" evidence="1">
    <location>
        <begin position="452"/>
        <end position="461"/>
    </location>
</feature>
<accession>A0ABN5GH99</accession>
<dbReference type="RefSeq" id="WP_102873544.1">
    <property type="nucleotide sequence ID" value="NZ_CP010599.1"/>
</dbReference>
<dbReference type="EMBL" id="CP010705">
    <property type="protein sequence ID" value="AUQ93197.1"/>
    <property type="molecule type" value="Genomic_DNA"/>
</dbReference>
<sequence>MKRLIQHGLMFGNLFHVVSPALVERYNRALKHLTSKTTTLTDFHVDISGYSPEVGDELGDDHYLNHAGVNRQFILLSTEQKRCPLLNVKFSTSRDILRRFIAANESQLFALTATDAVAGELVNSVFEVATPAQLFDIRHVRVEADTTRGTLRQADQLAELVDRFKSEEDGWFDDALIAEMIETAEKTGDVTRNPVRLKHEVFEQQNFWTAHFGGLYVFQNVEHPALIASGEKPEGVPLDRVFDLTQDNAIAKFLELNGLVEPIIRARGVDGAAILRQKMGFLAISVLADKGMDLTGLSRSDLRRMAARHASELPTEFEGMAAMVRWAESGGKWPRIKSDHPAYFYCLRATNTPNRDLVNMLLAELTPLDFRQLFICHKEAFYQQYCNWPEAKKDHVAAFLAREYAVDKAGARAALFGHEPDMSGRSTSAQDRPKRRETESLVERVGPWGAVSSRSGNRGRR</sequence>
<gene>
    <name evidence="2" type="ORF">PhaeoP66_00375</name>
</gene>
<dbReference type="Pfam" id="PF20343">
    <property type="entry name" value="DUF6638"/>
    <property type="match status" value="1"/>
</dbReference>
<proteinExistence type="predicted"/>
<feature type="region of interest" description="Disordered" evidence="1">
    <location>
        <begin position="417"/>
        <end position="461"/>
    </location>
</feature>
<dbReference type="Proteomes" id="UP000236536">
    <property type="component" value="Chromosome"/>
</dbReference>
<keyword evidence="3" id="KW-1185">Reference proteome</keyword>
<feature type="compositionally biased region" description="Basic and acidic residues" evidence="1">
    <location>
        <begin position="431"/>
        <end position="442"/>
    </location>
</feature>
<name>A0ABN5GH99_9RHOB</name>
<evidence type="ECO:0000313" key="3">
    <source>
        <dbReference type="Proteomes" id="UP000236536"/>
    </source>
</evidence>
<evidence type="ECO:0000256" key="1">
    <source>
        <dbReference type="SAM" id="MobiDB-lite"/>
    </source>
</evidence>
<protein>
    <submittedName>
        <fullName evidence="2">Uncharacterized protein</fullName>
    </submittedName>
</protein>
<reference evidence="2 3" key="1">
    <citation type="journal article" date="2017" name="Genome Biol. Evol.">
        <title>Trajectories and Drivers of Genome Evolution in Surface-Associated Marine Phaeobacter.</title>
        <authorList>
            <person name="Freese H.M."/>
            <person name="Sikorski J."/>
            <person name="Bunk B."/>
            <person name="Scheuner C."/>
            <person name="Meier-Kolthoff J.P."/>
            <person name="Sproer C."/>
            <person name="Gram L."/>
            <person name="Overmann J."/>
        </authorList>
    </citation>
    <scope>NUCLEOTIDE SEQUENCE [LARGE SCALE GENOMIC DNA]</scope>
    <source>
        <strain evidence="2 3">P66</strain>
    </source>
</reference>
<organism evidence="2 3">
    <name type="scientific">Phaeobacter inhibens</name>
    <dbReference type="NCBI Taxonomy" id="221822"/>
    <lineage>
        <taxon>Bacteria</taxon>
        <taxon>Pseudomonadati</taxon>
        <taxon>Pseudomonadota</taxon>
        <taxon>Alphaproteobacteria</taxon>
        <taxon>Rhodobacterales</taxon>
        <taxon>Roseobacteraceae</taxon>
        <taxon>Phaeobacter</taxon>
    </lineage>
</organism>